<reference evidence="3" key="1">
    <citation type="journal article" date="2005" name="Proc. Natl. Acad. Sci. U.S.A.">
        <title>The psychrophilic lifestyle as revealed by the genome sequence of Colwellia psychrerythraea 34H through genomic and proteomic analyses.</title>
        <authorList>
            <person name="Methe B.A."/>
            <person name="Nelson K.E."/>
            <person name="Deming J.W."/>
            <person name="Momen B."/>
            <person name="Melamud E."/>
            <person name="Zhang X."/>
            <person name="Moult J."/>
            <person name="Madupu R."/>
            <person name="Nelson W.C."/>
            <person name="Dodson R.J."/>
            <person name="Brinkac L.M."/>
            <person name="Daugherty S.C."/>
            <person name="Durkin A.S."/>
            <person name="DeBoy R.T."/>
            <person name="Kolonay J.F."/>
            <person name="Sullivan S.A."/>
            <person name="Zhou L."/>
            <person name="Davidsen T.M."/>
            <person name="Wu M."/>
            <person name="Huston A.L."/>
            <person name="Lewis M."/>
            <person name="Weaver B."/>
            <person name="Weidman J.F."/>
            <person name="Khouri H."/>
            <person name="Utterback T.R."/>
            <person name="Feldblyum T.V."/>
            <person name="Fraser C.M."/>
        </authorList>
    </citation>
    <scope>NUCLEOTIDE SEQUENCE [LARGE SCALE GENOMIC DNA]</scope>
    <source>
        <strain evidence="3">34H</strain>
    </source>
</reference>
<dbReference type="GO" id="GO:0003677">
    <property type="term" value="F:DNA binding"/>
    <property type="evidence" value="ECO:0007669"/>
    <property type="project" value="InterPro"/>
</dbReference>
<gene>
    <name evidence="3" type="ordered locus">CPS_2176</name>
</gene>
<dbReference type="RefSeq" id="WP_011042995.1">
    <property type="nucleotide sequence ID" value="NC_003910.7"/>
</dbReference>
<proteinExistence type="predicted"/>
<evidence type="ECO:0000256" key="1">
    <source>
        <dbReference type="SAM" id="Phobius"/>
    </source>
</evidence>
<protein>
    <recommendedName>
        <fullName evidence="2">HTH cro/C1-type domain-containing protein</fullName>
    </recommendedName>
</protein>
<feature type="transmembrane region" description="Helical" evidence="1">
    <location>
        <begin position="85"/>
        <end position="103"/>
    </location>
</feature>
<dbReference type="AlphaFoldDB" id="Q482W6"/>
<dbReference type="InterPro" id="IPR010982">
    <property type="entry name" value="Lambda_DNA-bd_dom_sf"/>
</dbReference>
<dbReference type="SUPFAM" id="SSF47413">
    <property type="entry name" value="lambda repressor-like DNA-binding domains"/>
    <property type="match status" value="1"/>
</dbReference>
<dbReference type="Proteomes" id="UP000000547">
    <property type="component" value="Chromosome"/>
</dbReference>
<dbReference type="KEGG" id="cps:CPS_2176"/>
<dbReference type="Gene3D" id="1.10.260.40">
    <property type="entry name" value="lambda repressor-like DNA-binding domains"/>
    <property type="match status" value="1"/>
</dbReference>
<keyword evidence="1" id="KW-1133">Transmembrane helix</keyword>
<keyword evidence="1" id="KW-0812">Transmembrane</keyword>
<keyword evidence="1" id="KW-0472">Membrane</keyword>
<evidence type="ECO:0000313" key="3">
    <source>
        <dbReference type="EMBL" id="AAZ27073.1"/>
    </source>
</evidence>
<evidence type="ECO:0000313" key="4">
    <source>
        <dbReference type="Proteomes" id="UP000000547"/>
    </source>
</evidence>
<dbReference type="CDD" id="cd00093">
    <property type="entry name" value="HTH_XRE"/>
    <property type="match status" value="1"/>
</dbReference>
<organism evidence="3 4">
    <name type="scientific">Colwellia psychrerythraea (strain 34H / ATCC BAA-681)</name>
    <name type="common">Vibrio psychroerythus</name>
    <dbReference type="NCBI Taxonomy" id="167879"/>
    <lineage>
        <taxon>Bacteria</taxon>
        <taxon>Pseudomonadati</taxon>
        <taxon>Pseudomonadota</taxon>
        <taxon>Gammaproteobacteria</taxon>
        <taxon>Alteromonadales</taxon>
        <taxon>Colwelliaceae</taxon>
        <taxon>Colwellia</taxon>
    </lineage>
</organism>
<dbReference type="InterPro" id="IPR001387">
    <property type="entry name" value="Cro/C1-type_HTH"/>
</dbReference>
<accession>Q482W6</accession>
<dbReference type="SMART" id="SM00530">
    <property type="entry name" value="HTH_XRE"/>
    <property type="match status" value="1"/>
</dbReference>
<dbReference type="EMBL" id="CP000083">
    <property type="protein sequence ID" value="AAZ27073.1"/>
    <property type="molecule type" value="Genomic_DNA"/>
</dbReference>
<dbReference type="STRING" id="167879.CPS_2176"/>
<sequence length="198" mass="22060">MEMKIKADKIIHERKIRAWSQQHLADASAVSLRTIQRVENNGSGSLETIKSLASCFELDVSKLFETEVSLIKNQSNKSPNETTKIVVIISFVVAILSSVFFLTPSSIASEVIIKSQKMQVSANKDSQVYSSNVEIFLPNKVIFEVLIDSKWETKTPSIASGSVKIYLEHSVVFIDKAIITRVESGTKITTDYAKFTKL</sequence>
<dbReference type="PROSITE" id="PS50943">
    <property type="entry name" value="HTH_CROC1"/>
    <property type="match status" value="1"/>
</dbReference>
<feature type="domain" description="HTH cro/C1-type" evidence="2">
    <location>
        <begin position="10"/>
        <end position="63"/>
    </location>
</feature>
<name>Q482W6_COLP3</name>
<dbReference type="HOGENOM" id="CLU_1420578_0_0_6"/>
<evidence type="ECO:0000259" key="2">
    <source>
        <dbReference type="PROSITE" id="PS50943"/>
    </source>
</evidence>